<feature type="chain" id="PRO_5040962359" evidence="1">
    <location>
        <begin position="26"/>
        <end position="549"/>
    </location>
</feature>
<dbReference type="PANTHER" id="PTHR22538:SF1">
    <property type="entry name" value="VWFD DOMAIN-CONTAINING PROTEIN"/>
    <property type="match status" value="1"/>
</dbReference>
<gene>
    <name evidence="2" type="ORF">Pfra01_002635000</name>
</gene>
<dbReference type="OrthoDB" id="95392at2759"/>
<protein>
    <submittedName>
        <fullName evidence="2">Unnamed protein product</fullName>
    </submittedName>
</protein>
<feature type="signal peptide" evidence="1">
    <location>
        <begin position="1"/>
        <end position="25"/>
    </location>
</feature>
<dbReference type="EMBL" id="BSXT01005500">
    <property type="protein sequence ID" value="GMF60689.1"/>
    <property type="molecule type" value="Genomic_DNA"/>
</dbReference>
<name>A0A9W6YEQ4_9STRA</name>
<organism evidence="2 3">
    <name type="scientific">Phytophthora fragariaefolia</name>
    <dbReference type="NCBI Taxonomy" id="1490495"/>
    <lineage>
        <taxon>Eukaryota</taxon>
        <taxon>Sar</taxon>
        <taxon>Stramenopiles</taxon>
        <taxon>Oomycota</taxon>
        <taxon>Peronosporomycetes</taxon>
        <taxon>Peronosporales</taxon>
        <taxon>Peronosporaceae</taxon>
        <taxon>Phytophthora</taxon>
    </lineage>
</organism>
<proteinExistence type="predicted"/>
<dbReference type="PANTHER" id="PTHR22538">
    <property type="entry name" value="CILIA- AND FLAGELLA-ASSOCIATED PROTEIN 74"/>
    <property type="match status" value="1"/>
</dbReference>
<dbReference type="AlphaFoldDB" id="A0A9W6YEQ4"/>
<evidence type="ECO:0000256" key="1">
    <source>
        <dbReference type="SAM" id="SignalP"/>
    </source>
</evidence>
<dbReference type="InterPro" id="IPR029058">
    <property type="entry name" value="AB_hydrolase_fold"/>
</dbReference>
<keyword evidence="3" id="KW-1185">Reference proteome</keyword>
<keyword evidence="1" id="KW-0732">Signal</keyword>
<evidence type="ECO:0000313" key="3">
    <source>
        <dbReference type="Proteomes" id="UP001165121"/>
    </source>
</evidence>
<dbReference type="Proteomes" id="UP001165121">
    <property type="component" value="Unassembled WGS sequence"/>
</dbReference>
<sequence length="549" mass="59960">MPSPLQTVEVILAFLFAVIIVPASASLTDSSHIDGVQQEQQLRLQNSTMEWPSLRFNFSLKRRSMKVHGQSDFSLLADPIVSMDGSHVTYNVFATFQEDMAIHNYTVFGGASYYTSSSIDPAITRTTVTCMEPELSHVPAINTIVAGLNGATAIASASNGEISVKCSHNLFKVIVNDAKFAVCASGLSGFEMHGSDMDIVVEYLSTHATISPPPLKDEKLPKCTEVNSNFVVTSTGKALLTGQLISSKDSRRLKADFDFDFSWGDSSSCSCKSTPRPCIFIHGMGVRTELPYNLDSFKYWGNLTGHAPCCSSMKFAKLNTVNNTWTNDTQQHQVCDRALAVSKTSTKSTIADTIVVTHSMGNLMLAGAIATGKCRLALSSTWVGIAGPMKGSMAADFIQDSCAGDTNFILEKMVEGSGRCPPHTSLKSMSYQGQKHSNARLDAAYRAAQKAYQANVYALMCSDSFSGLASSDQVKLWTLGLVGQHHSLRNDGMVEFQSCAVGIPASMFGKTWRDRFYRSKVNHYDMQFKYGDALFNKAKMPVKWFECLL</sequence>
<reference evidence="2" key="1">
    <citation type="submission" date="2023-04" db="EMBL/GenBank/DDBJ databases">
        <title>Phytophthora fragariaefolia NBRC 109709.</title>
        <authorList>
            <person name="Ichikawa N."/>
            <person name="Sato H."/>
            <person name="Tonouchi N."/>
        </authorList>
    </citation>
    <scope>NUCLEOTIDE SEQUENCE</scope>
    <source>
        <strain evidence="2">NBRC 109709</strain>
    </source>
</reference>
<accession>A0A9W6YEQ4</accession>
<evidence type="ECO:0000313" key="2">
    <source>
        <dbReference type="EMBL" id="GMF60689.1"/>
    </source>
</evidence>
<comment type="caution">
    <text evidence="2">The sequence shown here is derived from an EMBL/GenBank/DDBJ whole genome shotgun (WGS) entry which is preliminary data.</text>
</comment>
<dbReference type="Gene3D" id="3.40.50.1820">
    <property type="entry name" value="alpha/beta hydrolase"/>
    <property type="match status" value="1"/>
</dbReference>